<organism evidence="3 4">
    <name type="scientific">Pholiota conissans</name>
    <dbReference type="NCBI Taxonomy" id="109636"/>
    <lineage>
        <taxon>Eukaryota</taxon>
        <taxon>Fungi</taxon>
        <taxon>Dikarya</taxon>
        <taxon>Basidiomycota</taxon>
        <taxon>Agaricomycotina</taxon>
        <taxon>Agaricomycetes</taxon>
        <taxon>Agaricomycetidae</taxon>
        <taxon>Agaricales</taxon>
        <taxon>Agaricineae</taxon>
        <taxon>Strophariaceae</taxon>
        <taxon>Pholiota</taxon>
    </lineage>
</organism>
<dbReference type="SUPFAM" id="SSF50969">
    <property type="entry name" value="YVTN repeat-like/Quinoprotein amine dehydrogenase"/>
    <property type="match status" value="1"/>
</dbReference>
<dbReference type="InterPro" id="IPR045142">
    <property type="entry name" value="BCAS3-like"/>
</dbReference>
<evidence type="ECO:0000256" key="1">
    <source>
        <dbReference type="SAM" id="MobiDB-lite"/>
    </source>
</evidence>
<dbReference type="GO" id="GO:0042594">
    <property type="term" value="P:response to starvation"/>
    <property type="evidence" value="ECO:0007669"/>
    <property type="project" value="TreeGrafter"/>
</dbReference>
<dbReference type="GO" id="GO:0006914">
    <property type="term" value="P:autophagy"/>
    <property type="evidence" value="ECO:0007669"/>
    <property type="project" value="InterPro"/>
</dbReference>
<dbReference type="InterPro" id="IPR048382">
    <property type="entry name" value="BCAS3_WD40"/>
</dbReference>
<dbReference type="InterPro" id="IPR011044">
    <property type="entry name" value="Quino_amine_DH_bsu"/>
</dbReference>
<feature type="compositionally biased region" description="Basic and acidic residues" evidence="1">
    <location>
        <begin position="331"/>
        <end position="357"/>
    </location>
</feature>
<feature type="region of interest" description="Disordered" evidence="1">
    <location>
        <begin position="708"/>
        <end position="732"/>
    </location>
</feature>
<dbReference type="PANTHER" id="PTHR13268:SF0">
    <property type="entry name" value="BCAS3 MICROTUBULE ASSOCIATED CELL MIGRATION FACTOR"/>
    <property type="match status" value="1"/>
</dbReference>
<feature type="region of interest" description="Disordered" evidence="1">
    <location>
        <begin position="1225"/>
        <end position="1253"/>
    </location>
</feature>
<dbReference type="EMBL" id="MU155402">
    <property type="protein sequence ID" value="KAF9474015.1"/>
    <property type="molecule type" value="Genomic_DNA"/>
</dbReference>
<dbReference type="OrthoDB" id="25778at2759"/>
<feature type="compositionally biased region" description="Basic residues" evidence="1">
    <location>
        <begin position="46"/>
        <end position="55"/>
    </location>
</feature>
<feature type="region of interest" description="Disordered" evidence="1">
    <location>
        <begin position="855"/>
        <end position="932"/>
    </location>
</feature>
<feature type="region of interest" description="Disordered" evidence="1">
    <location>
        <begin position="1495"/>
        <end position="1519"/>
    </location>
</feature>
<feature type="compositionally biased region" description="Basic and acidic residues" evidence="1">
    <location>
        <begin position="153"/>
        <end position="167"/>
    </location>
</feature>
<proteinExistence type="predicted"/>
<sequence length="1596" mass="170117">MPSRSSRNNHARKTAHRSATDSNTSDSNTDNTNDDANRIDDGTVRERRRHNRRRQSPPSVALTPPTHLPTPLPDERLSLSRSHSQHHAAGLGLLDFAGADDDDGSGVGDAALSRLIDFDTPTPPPALLTSNSIYTNPNRAEVEEERVSGSLLDDTHQHEREYEHEYDGGGSRTIYRSPPYREAPLPSQESDNVEESPPPLPVLPRYPQQQALILNDDDDGNAGAIQGGYAGHVRAPTFAGGSISSTSPNTSRSPAIVSPSPSHSRYSSGSGSGSTFDALTRTIRGYAAPSAPRVSKPVSYASFSPPAATAQGYGHGRTQSLAYGGPAAGGEEDRRQEQQRVSHMQQEFERDYEREYTGDGTTYYGYGYPTSPPPPHPAALPHSAPRGQGHGQPPSQQYTQFDARASAPTHSRSYSQPVAPTPSPAPAAPQASRFMGSMGSGLAQAIRRGAAAGVGVVSGRAAVGRGVGGTRRGVGEGMGVDGKDRMKREEEGIVWARWDCLNGRRVLLIAYPSALQMWDCADLSALREVFNIDLGTREWALMLGGGSLENISSGQKGLKVVHAAVLPDPVSVGRKGEKGKDTMSGERPLLGMMLESADDDERELEVQSVFVVYSLRTHQVVKMRPLPGFGSRFEANEKFIVVATTTPATLHILSSTTFHTLHTIASDHLEPFATPSLSTSTPSTVSITNAISSTAQSTSASLGIDIGTRAANTSGDSGKLTPDAPPEPPHPVFALHHRLLAYASPSPASSPSIPPSNAAKDTRRLSSSSASSAPSNAPSGSSLSSSPFGFGGKISAMTQMTQADVGHAALKVGESVFSGMRFLGGMALEAAKNRVVGPEGRVGAFGSGAAASIPVGQRQRAASGSPGTTRERFVSRSAPDTEHEEEALRERRYSNTSNLSAWDQQQRTGGGASGGSTPNSPNPHLTTIAPSTRPVADNGHYITVIDLAPLLSGAAGAVPAKIDEFNVSRSKSVVELSWSNDGTSVAAALKDGHTTRVFKIQPTPRVLLAARAAALETASKAGGFAEMELRSEVARRATHVYDLYRGRTYAVVDGLGWAKDGRWMAMGTRNRTIHVFAVNPYGGPSDVKSHVEGRMRNVDVVEPPSTTLYPLVRLRGAKTGAEQVKVPLAFTFISPSDVTSSPTLMFPFVPPPISHSPSFSPPKLKRGKNYQDLLVFDPTDGVLSLRRLAMDKQLAKEHGIGGGVAASVHALAVTSISLPGMGGAGRLSSSPSTRGGAVALSGGRSTSGTKVEEPELELIGKESTEATWNLRRGRDWLEIKTPVSPVPWRSDASRRGATNVDWLAEGEISTCSTSTRVLPRSLYLSHQFSFHTLGEDYHALIRRYQFDISGVKIEVRKAVEISAYASSGGESAFVEGFSSPRDIRRASSSFDEPIASAISGSFDNSKIPTVLPMYPNGVPGSKPKSFRNSIPIRTMTGIGDGVTEGIGRIRREMHKTRSPQLVAHPDSFSGSVPLEFDEEDEDFLARDALKVSSLARGDSSVSRDTSREGVSGDSASSLVTPANLSTQHLMDADVVGTMEEDLWDGWDRQDKLAVEEAEQFHDITAVGYVEEEQLQIAVVSDQAPFAKRKGRAKRRG</sequence>
<evidence type="ECO:0000313" key="4">
    <source>
        <dbReference type="Proteomes" id="UP000807469"/>
    </source>
</evidence>
<feature type="domain" description="BCAS3 WD40" evidence="2">
    <location>
        <begin position="1037"/>
        <end position="1097"/>
    </location>
</feature>
<feature type="region of interest" description="Disordered" evidence="1">
    <location>
        <begin position="240"/>
        <end position="274"/>
    </location>
</feature>
<feature type="region of interest" description="Disordered" evidence="1">
    <location>
        <begin position="1"/>
        <end position="87"/>
    </location>
</feature>
<feature type="compositionally biased region" description="Low complexity" evidence="1">
    <location>
        <begin position="242"/>
        <end position="269"/>
    </location>
</feature>
<protein>
    <recommendedName>
        <fullName evidence="2">BCAS3 WD40 domain-containing protein</fullName>
    </recommendedName>
</protein>
<gene>
    <name evidence="3" type="ORF">BDN70DRAFT_885305</name>
</gene>
<comment type="caution">
    <text evidence="3">The sequence shown here is derived from an EMBL/GenBank/DDBJ whole genome shotgun (WGS) entry which is preliminary data.</text>
</comment>
<name>A0A9P5YSQ5_9AGAR</name>
<feature type="compositionally biased region" description="Low complexity" evidence="1">
    <location>
        <begin position="766"/>
        <end position="786"/>
    </location>
</feature>
<feature type="compositionally biased region" description="Basic residues" evidence="1">
    <location>
        <begin position="7"/>
        <end position="16"/>
    </location>
</feature>
<dbReference type="Pfam" id="PF21034">
    <property type="entry name" value="BCAS3_WD40"/>
    <property type="match status" value="1"/>
</dbReference>
<feature type="compositionally biased region" description="Basic and acidic residues" evidence="1">
    <location>
        <begin position="35"/>
        <end position="45"/>
    </location>
</feature>
<feature type="region of interest" description="Disordered" evidence="1">
    <location>
        <begin position="307"/>
        <end position="430"/>
    </location>
</feature>
<evidence type="ECO:0000259" key="2">
    <source>
        <dbReference type="Pfam" id="PF21034"/>
    </source>
</evidence>
<feature type="compositionally biased region" description="Polar residues" evidence="1">
    <location>
        <begin position="894"/>
        <end position="907"/>
    </location>
</feature>
<feature type="compositionally biased region" description="Low complexity" evidence="1">
    <location>
        <begin position="358"/>
        <end position="369"/>
    </location>
</feature>
<dbReference type="Proteomes" id="UP000807469">
    <property type="component" value="Unassembled WGS sequence"/>
</dbReference>
<keyword evidence="4" id="KW-1185">Reference proteome</keyword>
<feature type="compositionally biased region" description="Low complexity" evidence="1">
    <location>
        <begin position="744"/>
        <end position="759"/>
    </location>
</feature>
<feature type="region of interest" description="Disordered" evidence="1">
    <location>
        <begin position="744"/>
        <end position="786"/>
    </location>
</feature>
<dbReference type="PANTHER" id="PTHR13268">
    <property type="entry name" value="BREAST CARCINOMA AMPLIFIED SEQUENCE 3"/>
    <property type="match status" value="1"/>
</dbReference>
<feature type="compositionally biased region" description="Low complexity" evidence="1">
    <location>
        <begin position="20"/>
        <end position="31"/>
    </location>
</feature>
<evidence type="ECO:0000313" key="3">
    <source>
        <dbReference type="EMBL" id="KAF9474015.1"/>
    </source>
</evidence>
<reference evidence="3" key="1">
    <citation type="submission" date="2020-11" db="EMBL/GenBank/DDBJ databases">
        <authorList>
            <consortium name="DOE Joint Genome Institute"/>
            <person name="Ahrendt S."/>
            <person name="Riley R."/>
            <person name="Andreopoulos W."/>
            <person name="Labutti K."/>
            <person name="Pangilinan J."/>
            <person name="Ruiz-Duenas F.J."/>
            <person name="Barrasa J.M."/>
            <person name="Sanchez-Garcia M."/>
            <person name="Camarero S."/>
            <person name="Miyauchi S."/>
            <person name="Serrano A."/>
            <person name="Linde D."/>
            <person name="Babiker R."/>
            <person name="Drula E."/>
            <person name="Ayuso-Fernandez I."/>
            <person name="Pacheco R."/>
            <person name="Padilla G."/>
            <person name="Ferreira P."/>
            <person name="Barriuso J."/>
            <person name="Kellner H."/>
            <person name="Castanera R."/>
            <person name="Alfaro M."/>
            <person name="Ramirez L."/>
            <person name="Pisabarro A.G."/>
            <person name="Kuo A."/>
            <person name="Tritt A."/>
            <person name="Lipzen A."/>
            <person name="He G."/>
            <person name="Yan M."/>
            <person name="Ng V."/>
            <person name="Cullen D."/>
            <person name="Martin F."/>
            <person name="Rosso M.-N."/>
            <person name="Henrissat B."/>
            <person name="Hibbett D."/>
            <person name="Martinez A.T."/>
            <person name="Grigoriev I.V."/>
        </authorList>
    </citation>
    <scope>NUCLEOTIDE SEQUENCE</scope>
    <source>
        <strain evidence="3">CIRM-BRFM 674</strain>
    </source>
</reference>
<feature type="region of interest" description="Disordered" evidence="1">
    <location>
        <begin position="137"/>
        <end position="204"/>
    </location>
</feature>
<accession>A0A9P5YSQ5</accession>
<feature type="compositionally biased region" description="Polar residues" evidence="1">
    <location>
        <begin position="915"/>
        <end position="930"/>
    </location>
</feature>
<dbReference type="GO" id="GO:0005737">
    <property type="term" value="C:cytoplasm"/>
    <property type="evidence" value="ECO:0007669"/>
    <property type="project" value="TreeGrafter"/>
</dbReference>